<dbReference type="Pfam" id="PF13581">
    <property type="entry name" value="HATPase_c_2"/>
    <property type="match status" value="1"/>
</dbReference>
<dbReference type="Gene3D" id="3.30.565.10">
    <property type="entry name" value="Histidine kinase-like ATPase, C-terminal domain"/>
    <property type="match status" value="1"/>
</dbReference>
<dbReference type="CDD" id="cd16936">
    <property type="entry name" value="HATPase_RsbW-like"/>
    <property type="match status" value="1"/>
</dbReference>
<dbReference type="SUPFAM" id="SSF55874">
    <property type="entry name" value="ATPase domain of HSP90 chaperone/DNA topoisomerase II/histidine kinase"/>
    <property type="match status" value="1"/>
</dbReference>
<keyword evidence="3" id="KW-0067">ATP-binding</keyword>
<name>A0ABT8KUH7_9BACT</name>
<dbReference type="PANTHER" id="PTHR35526:SF3">
    <property type="entry name" value="ANTI-SIGMA-F FACTOR RSBW"/>
    <property type="match status" value="1"/>
</dbReference>
<keyword evidence="3" id="KW-0808">Transferase</keyword>
<feature type="domain" description="Histidine kinase/HSP90-like ATPase" evidence="2">
    <location>
        <begin position="11"/>
        <end position="134"/>
    </location>
</feature>
<dbReference type="Proteomes" id="UP001172082">
    <property type="component" value="Unassembled WGS sequence"/>
</dbReference>
<dbReference type="EC" id="2.7.13.3" evidence="3"/>
<evidence type="ECO:0000256" key="1">
    <source>
        <dbReference type="ARBA" id="ARBA00022527"/>
    </source>
</evidence>
<evidence type="ECO:0000313" key="4">
    <source>
        <dbReference type="Proteomes" id="UP001172082"/>
    </source>
</evidence>
<dbReference type="GO" id="GO:0005524">
    <property type="term" value="F:ATP binding"/>
    <property type="evidence" value="ECO:0007669"/>
    <property type="project" value="UniProtKB-KW"/>
</dbReference>
<evidence type="ECO:0000259" key="2">
    <source>
        <dbReference type="Pfam" id="PF13581"/>
    </source>
</evidence>
<dbReference type="EMBL" id="JAUJEA010000009">
    <property type="protein sequence ID" value="MDN5204028.1"/>
    <property type="molecule type" value="Genomic_DNA"/>
</dbReference>
<proteinExistence type="predicted"/>
<dbReference type="InterPro" id="IPR050267">
    <property type="entry name" value="Anti-sigma-factor_SerPK"/>
</dbReference>
<dbReference type="InterPro" id="IPR036890">
    <property type="entry name" value="HATPase_C_sf"/>
</dbReference>
<reference evidence="3" key="1">
    <citation type="submission" date="2023-06" db="EMBL/GenBank/DDBJ databases">
        <title>Genomic of Parafulvivirga corallium.</title>
        <authorList>
            <person name="Wang G."/>
        </authorList>
    </citation>
    <scope>NUCLEOTIDE SEQUENCE</scope>
    <source>
        <strain evidence="3">BMA10</strain>
    </source>
</reference>
<keyword evidence="4" id="KW-1185">Reference proteome</keyword>
<keyword evidence="1" id="KW-0723">Serine/threonine-protein kinase</keyword>
<keyword evidence="1" id="KW-0418">Kinase</keyword>
<gene>
    <name evidence="3" type="ORF">QQ008_21735</name>
</gene>
<comment type="caution">
    <text evidence="3">The sequence shown here is derived from an EMBL/GenBank/DDBJ whole genome shotgun (WGS) entry which is preliminary data.</text>
</comment>
<dbReference type="GO" id="GO:0004673">
    <property type="term" value="F:protein histidine kinase activity"/>
    <property type="evidence" value="ECO:0007669"/>
    <property type="project" value="UniProtKB-EC"/>
</dbReference>
<accession>A0ABT8KUH7</accession>
<protein>
    <submittedName>
        <fullName evidence="3">ATP-binding protein</fullName>
        <ecNumber evidence="3">2.7.13.3</ecNumber>
    </submittedName>
</protein>
<organism evidence="3 4">
    <name type="scientific">Splendidivirga corallicola</name>
    <dbReference type="NCBI Taxonomy" id="3051826"/>
    <lineage>
        <taxon>Bacteria</taxon>
        <taxon>Pseudomonadati</taxon>
        <taxon>Bacteroidota</taxon>
        <taxon>Cytophagia</taxon>
        <taxon>Cytophagales</taxon>
        <taxon>Splendidivirgaceae</taxon>
        <taxon>Splendidivirga</taxon>
    </lineage>
</organism>
<dbReference type="RefSeq" id="WP_346754052.1">
    <property type="nucleotide sequence ID" value="NZ_JAUJEA010000009.1"/>
</dbReference>
<dbReference type="PANTHER" id="PTHR35526">
    <property type="entry name" value="ANTI-SIGMA-F FACTOR RSBW-RELATED"/>
    <property type="match status" value="1"/>
</dbReference>
<keyword evidence="3" id="KW-0547">Nucleotide-binding</keyword>
<sequence length="138" mass="15749">MNYHFKAPCSKKKLRSIREFISSNLKKHALADVEINMIVLAVDEVCANLIIHSHNCDPEETLELSMLIEDNKRVIFKIIDRGEGFNPLNHKEPSLEEIIQTKKKGGLGLILVKKIMDHIEFKSDSKKNVCILQKNIGI</sequence>
<evidence type="ECO:0000313" key="3">
    <source>
        <dbReference type="EMBL" id="MDN5204028.1"/>
    </source>
</evidence>
<dbReference type="InterPro" id="IPR003594">
    <property type="entry name" value="HATPase_dom"/>
</dbReference>